<proteinExistence type="predicted"/>
<dbReference type="InterPro" id="IPR034660">
    <property type="entry name" value="DinB/YfiT-like"/>
</dbReference>
<feature type="domain" description="Mycothiol-dependent maleylpyruvate isomerase metal-binding" evidence="2">
    <location>
        <begin position="13"/>
        <end position="100"/>
    </location>
</feature>
<evidence type="ECO:0000259" key="2">
    <source>
        <dbReference type="Pfam" id="PF11716"/>
    </source>
</evidence>
<dbReference type="OrthoDB" id="5178565at2"/>
<dbReference type="InterPro" id="IPR024344">
    <property type="entry name" value="MDMPI_metal-binding"/>
</dbReference>
<dbReference type="RefSeq" id="WP_023361735.1">
    <property type="nucleotide sequence ID" value="NC_022657.1"/>
</dbReference>
<evidence type="ECO:0000313" key="3">
    <source>
        <dbReference type="EMBL" id="AGZ41631.1"/>
    </source>
</evidence>
<dbReference type="Pfam" id="PF11716">
    <property type="entry name" value="MDMPI_N"/>
    <property type="match status" value="1"/>
</dbReference>
<sequence>MTSDVFGLTSANRRMIADFLETLDDDQWAAPTLCEGWTVHHLAAHLVQPMLVGFGRFFLTALRYRGDTARTVDHFTRRLAARPRAELIALLREHAADRVDPPRVGPFGPFAETCIHLRDIARPLGLAADVPAEHWRLLLDHLTSPGVAPALVPPGRLDGLRLEATAFLTDSGPNTGSGPNTNSDHNTSPGHGTGWGPGAGALISGPLEALGLAVTGRRAALADLHGPGLATLQARL</sequence>
<dbReference type="eggNOG" id="ENOG50314EV">
    <property type="taxonomic scope" value="Bacteria"/>
</dbReference>
<dbReference type="EMBL" id="CP006272">
    <property type="protein sequence ID" value="AGZ41631.1"/>
    <property type="molecule type" value="Genomic_DNA"/>
</dbReference>
<name>U5W161_9ACTN</name>
<dbReference type="SUPFAM" id="SSF109854">
    <property type="entry name" value="DinB/YfiT-like putative metalloenzymes"/>
    <property type="match status" value="1"/>
</dbReference>
<dbReference type="Gene3D" id="1.20.120.450">
    <property type="entry name" value="dinb family like domain"/>
    <property type="match status" value="1"/>
</dbReference>
<evidence type="ECO:0000313" key="4">
    <source>
        <dbReference type="Proteomes" id="UP000017746"/>
    </source>
</evidence>
<accession>U5W161</accession>
<dbReference type="KEGG" id="afs:AFR_16765"/>
<dbReference type="HOGENOM" id="CLU_094601_0_0_11"/>
<protein>
    <recommendedName>
        <fullName evidence="2">Mycothiol-dependent maleylpyruvate isomerase metal-binding domain-containing protein</fullName>
    </recommendedName>
</protein>
<gene>
    <name evidence="3" type="ORF">AFR_16765</name>
</gene>
<dbReference type="STRING" id="1246995.AFR_16765"/>
<dbReference type="AlphaFoldDB" id="U5W161"/>
<feature type="compositionally biased region" description="Polar residues" evidence="1">
    <location>
        <begin position="171"/>
        <end position="188"/>
    </location>
</feature>
<dbReference type="Proteomes" id="UP000017746">
    <property type="component" value="Chromosome"/>
</dbReference>
<evidence type="ECO:0000256" key="1">
    <source>
        <dbReference type="SAM" id="MobiDB-lite"/>
    </source>
</evidence>
<keyword evidence="4" id="KW-1185">Reference proteome</keyword>
<dbReference type="PATRIC" id="fig|1246995.3.peg.3399"/>
<reference evidence="3 4" key="1">
    <citation type="journal article" date="2014" name="J. Biotechnol.">
        <title>Complete genome sequence of the actinobacterium Actinoplanes friuliensis HAG 010964, producer of the lipopeptide antibiotic friulimycin.</title>
        <authorList>
            <person name="Ruckert C."/>
            <person name="Szczepanowski R."/>
            <person name="Albersmeier A."/>
            <person name="Goesmann A."/>
            <person name="Fischer N."/>
            <person name="Steinkamper A."/>
            <person name="Puhler A."/>
            <person name="Biener R."/>
            <person name="Schwartz D."/>
            <person name="Kalinowski J."/>
        </authorList>
    </citation>
    <scope>NUCLEOTIDE SEQUENCE [LARGE SCALE GENOMIC DNA]</scope>
    <source>
        <strain evidence="3 4">DSM 7358</strain>
    </source>
</reference>
<dbReference type="InterPro" id="IPR017517">
    <property type="entry name" value="Maleyloyr_isom"/>
</dbReference>
<organism evidence="3 4">
    <name type="scientific">Actinoplanes friuliensis DSM 7358</name>
    <dbReference type="NCBI Taxonomy" id="1246995"/>
    <lineage>
        <taxon>Bacteria</taxon>
        <taxon>Bacillati</taxon>
        <taxon>Actinomycetota</taxon>
        <taxon>Actinomycetes</taxon>
        <taxon>Micromonosporales</taxon>
        <taxon>Micromonosporaceae</taxon>
        <taxon>Actinoplanes</taxon>
    </lineage>
</organism>
<dbReference type="NCBIfam" id="TIGR03083">
    <property type="entry name" value="maleylpyruvate isomerase family mycothiol-dependent enzyme"/>
    <property type="match status" value="1"/>
</dbReference>
<feature type="region of interest" description="Disordered" evidence="1">
    <location>
        <begin position="168"/>
        <end position="199"/>
    </location>
</feature>
<dbReference type="GO" id="GO:0046872">
    <property type="term" value="F:metal ion binding"/>
    <property type="evidence" value="ECO:0007669"/>
    <property type="project" value="InterPro"/>
</dbReference>